<dbReference type="PRINTS" id="PR00455">
    <property type="entry name" value="HTHTETR"/>
</dbReference>
<dbReference type="GO" id="GO:0000976">
    <property type="term" value="F:transcription cis-regulatory region binding"/>
    <property type="evidence" value="ECO:0007669"/>
    <property type="project" value="TreeGrafter"/>
</dbReference>
<dbReference type="AlphaFoldDB" id="A0A1H8NMC0"/>
<dbReference type="Proteomes" id="UP000198761">
    <property type="component" value="Unassembled WGS sequence"/>
</dbReference>
<dbReference type="InterPro" id="IPR001647">
    <property type="entry name" value="HTH_TetR"/>
</dbReference>
<dbReference type="EMBL" id="FOCE01000021">
    <property type="protein sequence ID" value="SEO30679.1"/>
    <property type="molecule type" value="Genomic_DNA"/>
</dbReference>
<evidence type="ECO:0000256" key="3">
    <source>
        <dbReference type="ARBA" id="ARBA00023163"/>
    </source>
</evidence>
<feature type="domain" description="HTH tetR-type" evidence="5">
    <location>
        <begin position="15"/>
        <end position="75"/>
    </location>
</feature>
<dbReference type="InterPro" id="IPR050109">
    <property type="entry name" value="HTH-type_TetR-like_transc_reg"/>
</dbReference>
<dbReference type="STRING" id="933059.SAMN04488103_12112"/>
<proteinExistence type="predicted"/>
<dbReference type="PANTHER" id="PTHR30055">
    <property type="entry name" value="HTH-TYPE TRANSCRIPTIONAL REGULATOR RUTR"/>
    <property type="match status" value="1"/>
</dbReference>
<dbReference type="Gene3D" id="1.10.357.10">
    <property type="entry name" value="Tetracycline Repressor, domain 2"/>
    <property type="match status" value="1"/>
</dbReference>
<gene>
    <name evidence="6" type="ORF">SAMN04488103_12112</name>
</gene>
<dbReference type="PANTHER" id="PTHR30055:SF234">
    <property type="entry name" value="HTH-TYPE TRANSCRIPTIONAL REGULATOR BETI"/>
    <property type="match status" value="1"/>
</dbReference>
<keyword evidence="3" id="KW-0804">Transcription</keyword>
<feature type="DNA-binding region" description="H-T-H motif" evidence="4">
    <location>
        <begin position="38"/>
        <end position="57"/>
    </location>
</feature>
<dbReference type="SUPFAM" id="SSF46689">
    <property type="entry name" value="Homeodomain-like"/>
    <property type="match status" value="1"/>
</dbReference>
<organism evidence="6 7">
    <name type="scientific">Gemmobacter aquatilis</name>
    <dbReference type="NCBI Taxonomy" id="933059"/>
    <lineage>
        <taxon>Bacteria</taxon>
        <taxon>Pseudomonadati</taxon>
        <taxon>Pseudomonadota</taxon>
        <taxon>Alphaproteobacteria</taxon>
        <taxon>Rhodobacterales</taxon>
        <taxon>Paracoccaceae</taxon>
        <taxon>Gemmobacter</taxon>
    </lineage>
</organism>
<evidence type="ECO:0000313" key="6">
    <source>
        <dbReference type="EMBL" id="SEO30679.1"/>
    </source>
</evidence>
<evidence type="ECO:0000259" key="5">
    <source>
        <dbReference type="PROSITE" id="PS50977"/>
    </source>
</evidence>
<reference evidence="6 7" key="1">
    <citation type="submission" date="2016-10" db="EMBL/GenBank/DDBJ databases">
        <authorList>
            <person name="de Groot N.N."/>
        </authorList>
    </citation>
    <scope>NUCLEOTIDE SEQUENCE [LARGE SCALE GENOMIC DNA]</scope>
    <source>
        <strain evidence="6 7">DSM 3857</strain>
    </source>
</reference>
<keyword evidence="1" id="KW-0805">Transcription regulation</keyword>
<dbReference type="OrthoDB" id="9808189at2"/>
<keyword evidence="2 4" id="KW-0238">DNA-binding</keyword>
<dbReference type="PROSITE" id="PS50977">
    <property type="entry name" value="HTH_TETR_2"/>
    <property type="match status" value="1"/>
</dbReference>
<dbReference type="GO" id="GO:0003700">
    <property type="term" value="F:DNA-binding transcription factor activity"/>
    <property type="evidence" value="ECO:0007669"/>
    <property type="project" value="TreeGrafter"/>
</dbReference>
<evidence type="ECO:0000256" key="4">
    <source>
        <dbReference type="PROSITE-ProRule" id="PRU00335"/>
    </source>
</evidence>
<dbReference type="Pfam" id="PF00440">
    <property type="entry name" value="TetR_N"/>
    <property type="match status" value="1"/>
</dbReference>
<evidence type="ECO:0000256" key="1">
    <source>
        <dbReference type="ARBA" id="ARBA00023015"/>
    </source>
</evidence>
<accession>A0A1H8NMC0</accession>
<dbReference type="InterPro" id="IPR009057">
    <property type="entry name" value="Homeodomain-like_sf"/>
</dbReference>
<keyword evidence="7" id="KW-1185">Reference proteome</keyword>
<protein>
    <submittedName>
        <fullName evidence="6">Transcriptional regulator, TetR family</fullName>
    </submittedName>
</protein>
<evidence type="ECO:0000313" key="7">
    <source>
        <dbReference type="Proteomes" id="UP000198761"/>
    </source>
</evidence>
<evidence type="ECO:0000256" key="2">
    <source>
        <dbReference type="ARBA" id="ARBA00023125"/>
    </source>
</evidence>
<dbReference type="RefSeq" id="WP_091303693.1">
    <property type="nucleotide sequence ID" value="NZ_FOCE01000021.1"/>
</dbReference>
<name>A0A1H8NMC0_9RHOB</name>
<sequence>MTHQSLPRIAEPAVRPRELEILDQIRGIFAEKGFDGASMQELARAAGMSVGNFYRYFPSKAAMVEAMITRDLAEVEEKFACIAAAEDPLQALRSGLHARIAEGCSASDDDSAIWAEVTAAARRKPEIAAVVERMEREICGYLCGAFALVVGVARDEAERRFMSHARLAVALVKASTVQTGCREAVADPVQTALMQRMIDLILEEVCQAKADTKDRG</sequence>